<comment type="catalytic activity">
    <reaction evidence="6">
        <text>a quinone + NADH + 5 H(+)(in) = a quinol + NAD(+) + 4 H(+)(out)</text>
        <dbReference type="Rhea" id="RHEA:57888"/>
        <dbReference type="ChEBI" id="CHEBI:15378"/>
        <dbReference type="ChEBI" id="CHEBI:24646"/>
        <dbReference type="ChEBI" id="CHEBI:57540"/>
        <dbReference type="ChEBI" id="CHEBI:57945"/>
        <dbReference type="ChEBI" id="CHEBI:132124"/>
    </reaction>
</comment>
<gene>
    <name evidence="6 7" type="primary">nuoK</name>
    <name evidence="7" type="ORF">FPQ15_05275</name>
</gene>
<proteinExistence type="inferred from homology"/>
<dbReference type="OrthoDB" id="9801357at2"/>
<organism evidence="7 8">
    <name type="scientific">Gilliamella apicola</name>
    <dbReference type="NCBI Taxonomy" id="1196095"/>
    <lineage>
        <taxon>Bacteria</taxon>
        <taxon>Pseudomonadati</taxon>
        <taxon>Pseudomonadota</taxon>
        <taxon>Gammaproteobacteria</taxon>
        <taxon>Orbales</taxon>
        <taxon>Orbaceae</taxon>
        <taxon>Gilliamella</taxon>
    </lineage>
</organism>
<dbReference type="Proteomes" id="UP000319483">
    <property type="component" value="Unassembled WGS sequence"/>
</dbReference>
<sequence length="100" mass="11004">MIPLMYSLILASILFVIGLLGVMIRRNLYFLLLSLMIMNNGAIVALVSAGSYWQQSEGELLAILAVITVLAQACVGLALLTKLIYRRKIFNIDSLSEMKG</sequence>
<comment type="function">
    <text evidence="6">NDH-1 shuttles electrons from NADH, via FMN and iron-sulfur (Fe-S) centers, to quinones in the respiratory chain. The immediate electron acceptor for the enzyme in this species is believed to be ubiquinone. Couples the redox reaction to proton translocation (for every two electrons transferred, four hydrogen ions are translocated across the cytoplasmic membrane), and thus conserves the redox energy in a proton gradient.</text>
</comment>
<comment type="subunit">
    <text evidence="6">NDH-1 is composed of 14 different subunits. Subunits NuoA, H, J, K, L, M, N constitute the membrane sector of the complex.</text>
</comment>
<dbReference type="GO" id="GO:0042773">
    <property type="term" value="P:ATP synthesis coupled electron transport"/>
    <property type="evidence" value="ECO:0007669"/>
    <property type="project" value="InterPro"/>
</dbReference>
<evidence type="ECO:0000313" key="8">
    <source>
        <dbReference type="Proteomes" id="UP000319483"/>
    </source>
</evidence>
<dbReference type="Gene3D" id="1.10.287.3510">
    <property type="match status" value="1"/>
</dbReference>
<dbReference type="GO" id="GO:0050136">
    <property type="term" value="F:NADH dehydrogenase (quinone) (non-electrogenic) activity"/>
    <property type="evidence" value="ECO:0007669"/>
    <property type="project" value="UniProtKB-UniRule"/>
</dbReference>
<dbReference type="NCBIfam" id="NF004319">
    <property type="entry name" value="PRK05715.1-1"/>
    <property type="match status" value="1"/>
</dbReference>
<dbReference type="RefSeq" id="WP_065737828.1">
    <property type="nucleotide sequence ID" value="NZ_CAMLAP010000038.1"/>
</dbReference>
<accession>A0A1B9JIV2</accession>
<evidence type="ECO:0000256" key="2">
    <source>
        <dbReference type="ARBA" id="ARBA00022692"/>
    </source>
</evidence>
<keyword evidence="2 6" id="KW-0812">Transmembrane</keyword>
<dbReference type="Pfam" id="PF00420">
    <property type="entry name" value="Oxidored_q2"/>
    <property type="match status" value="1"/>
</dbReference>
<comment type="similarity">
    <text evidence="6">Belongs to the complex I subunit 4L family.</text>
</comment>
<dbReference type="InterPro" id="IPR039428">
    <property type="entry name" value="NUOK/Mnh_C1-like"/>
</dbReference>
<keyword evidence="6" id="KW-1278">Translocase</keyword>
<feature type="transmembrane region" description="Helical" evidence="6">
    <location>
        <begin position="60"/>
        <end position="80"/>
    </location>
</feature>
<keyword evidence="3 6" id="KW-0874">Quinone</keyword>
<keyword evidence="6" id="KW-0813">Transport</keyword>
<keyword evidence="4 6" id="KW-1133">Transmembrane helix</keyword>
<dbReference type="GO" id="GO:0048038">
    <property type="term" value="F:quinone binding"/>
    <property type="evidence" value="ECO:0007669"/>
    <property type="project" value="UniProtKB-KW"/>
</dbReference>
<dbReference type="GO" id="GO:0005886">
    <property type="term" value="C:plasma membrane"/>
    <property type="evidence" value="ECO:0007669"/>
    <property type="project" value="UniProtKB-SubCell"/>
</dbReference>
<evidence type="ECO:0000256" key="3">
    <source>
        <dbReference type="ARBA" id="ARBA00022719"/>
    </source>
</evidence>
<keyword evidence="6" id="KW-0520">NAD</keyword>
<keyword evidence="6" id="KW-1003">Cell membrane</keyword>
<reference evidence="7 8" key="1">
    <citation type="submission" date="2019-07" db="EMBL/GenBank/DDBJ databases">
        <title>Gilliamella genomes.</title>
        <authorList>
            <person name="Zheng H."/>
        </authorList>
    </citation>
    <scope>NUCLEOTIDE SEQUENCE [LARGE SCALE GENOMIC DNA]</scope>
    <source>
        <strain evidence="7 8">W8127</strain>
    </source>
</reference>
<evidence type="ECO:0000256" key="4">
    <source>
        <dbReference type="ARBA" id="ARBA00022989"/>
    </source>
</evidence>
<evidence type="ECO:0000256" key="6">
    <source>
        <dbReference type="HAMAP-Rule" id="MF_01456"/>
    </source>
</evidence>
<comment type="caution">
    <text evidence="7">The sequence shown here is derived from an EMBL/GenBank/DDBJ whole genome shotgun (WGS) entry which is preliminary data.</text>
</comment>
<keyword evidence="6" id="KW-0830">Ubiquinone</keyword>
<name>A0A1B9JIV2_9GAMM</name>
<dbReference type="EC" id="7.1.1.-" evidence="6"/>
<protein>
    <recommendedName>
        <fullName evidence="6">NADH-quinone oxidoreductase subunit K</fullName>
        <ecNumber evidence="6">7.1.1.-</ecNumber>
    </recommendedName>
    <alternativeName>
        <fullName evidence="6">NADH dehydrogenase I subunit K</fullName>
    </alternativeName>
    <alternativeName>
        <fullName evidence="6">NDH-1 subunit K</fullName>
    </alternativeName>
</protein>
<feature type="transmembrane region" description="Helical" evidence="6">
    <location>
        <begin position="31"/>
        <end position="54"/>
    </location>
</feature>
<dbReference type="EMBL" id="VMHM01000006">
    <property type="protein sequence ID" value="TSK03427.1"/>
    <property type="molecule type" value="Genomic_DNA"/>
</dbReference>
<dbReference type="HAMAP" id="MF_01456">
    <property type="entry name" value="NDH1_NuoK"/>
    <property type="match status" value="1"/>
</dbReference>
<evidence type="ECO:0000256" key="1">
    <source>
        <dbReference type="ARBA" id="ARBA00004141"/>
    </source>
</evidence>
<feature type="transmembrane region" description="Helical" evidence="6">
    <location>
        <begin position="6"/>
        <end position="24"/>
    </location>
</feature>
<evidence type="ECO:0000313" key="7">
    <source>
        <dbReference type="EMBL" id="TSK03427.1"/>
    </source>
</evidence>
<dbReference type="InterPro" id="IPR001133">
    <property type="entry name" value="NADH_UbQ_OxRdtase_chain4L/K"/>
</dbReference>
<keyword evidence="7" id="KW-0560">Oxidoreductase</keyword>
<dbReference type="AlphaFoldDB" id="A0A1B9JIV2"/>
<keyword evidence="5 6" id="KW-0472">Membrane</keyword>
<comment type="subcellular location">
    <subcellularLocation>
        <location evidence="6">Cell membrane</location>
        <topology evidence="6">Multi-pass membrane protein</topology>
    </subcellularLocation>
    <subcellularLocation>
        <location evidence="1">Membrane</location>
        <topology evidence="1">Multi-pass membrane protein</topology>
    </subcellularLocation>
</comment>
<evidence type="ECO:0000256" key="5">
    <source>
        <dbReference type="ARBA" id="ARBA00023136"/>
    </source>
</evidence>
<dbReference type="NCBIfam" id="NF004320">
    <property type="entry name" value="PRK05715.1-2"/>
    <property type="match status" value="1"/>
</dbReference>